<proteinExistence type="predicted"/>
<gene>
    <name evidence="3" type="ORF">HYX28_05325</name>
</gene>
<dbReference type="Pfam" id="PF08308">
    <property type="entry name" value="PEGA"/>
    <property type="match status" value="1"/>
</dbReference>
<evidence type="ECO:0000313" key="3">
    <source>
        <dbReference type="EMBL" id="MBI2678181.1"/>
    </source>
</evidence>
<keyword evidence="3" id="KW-0121">Carboxypeptidase</keyword>
<sequence length="430" mass="45212">MKRIILAVALLLAPLAAQDTATLDGEPAIRFMAGHGHLTTYCDGQIWITPTRLRFDGVTFPAHSFDFKRAEVGAFHSGHALGFDYIKVEGGGKTFRMGLYPDMARQFGDRYAFAERAWNDFQPAYAEVTRAEAQRHPPAGLIKASATGEGAVLEFPVIIGPGAVWFKSAKKVTLWEGAEADGSAYASMIGKVARGKLQVTAGHVKFVSAQAAGDPDLVLDSGKSEMRMNTGAGGYPRIIASFRSAGRMTLLLAEAGDGGTKFYDVTPLLRALGPEFPQMAAELLPKPVLVVAASPGAEIFVDGQRRGVTAADGTLRVTGLAGGEHPLRATLAGYQPWSSAVTLASGEEKRVEVALVAVPPPVVAPKPAGPAAFALKDVVAMLAGGISPKRVAALVQERGVDFPLDDAAEKQVRGAGGDAELLVVIAKSKK</sequence>
<reference evidence="3" key="1">
    <citation type="submission" date="2020-07" db="EMBL/GenBank/DDBJ databases">
        <title>Huge and variable diversity of episymbiotic CPR bacteria and DPANN archaea in groundwater ecosystems.</title>
        <authorList>
            <person name="He C.Y."/>
            <person name="Keren R."/>
            <person name="Whittaker M."/>
            <person name="Farag I.F."/>
            <person name="Doudna J."/>
            <person name="Cate J.H.D."/>
            <person name="Banfield J.F."/>
        </authorList>
    </citation>
    <scope>NUCLEOTIDE SEQUENCE</scope>
    <source>
        <strain evidence="3">NC_groundwater_580_Pr5_B-0.1um_64_19</strain>
    </source>
</reference>
<keyword evidence="1" id="KW-0732">Signal</keyword>
<organism evidence="3 4">
    <name type="scientific">Candidatus Korobacter versatilis</name>
    <dbReference type="NCBI Taxonomy" id="658062"/>
    <lineage>
        <taxon>Bacteria</taxon>
        <taxon>Pseudomonadati</taxon>
        <taxon>Acidobacteriota</taxon>
        <taxon>Terriglobia</taxon>
        <taxon>Terriglobales</taxon>
        <taxon>Candidatus Korobacteraceae</taxon>
        <taxon>Candidatus Korobacter</taxon>
    </lineage>
</organism>
<dbReference type="InterPro" id="IPR013784">
    <property type="entry name" value="Carb-bd-like_fold"/>
</dbReference>
<dbReference type="SUPFAM" id="SSF49452">
    <property type="entry name" value="Starch-binding domain-like"/>
    <property type="match status" value="1"/>
</dbReference>
<dbReference type="Proteomes" id="UP000779809">
    <property type="component" value="Unassembled WGS sequence"/>
</dbReference>
<feature type="chain" id="PRO_5037403541" evidence="1">
    <location>
        <begin position="22"/>
        <end position="430"/>
    </location>
</feature>
<protein>
    <submittedName>
        <fullName evidence="3">Carboxypeptidase regulatory-like domain-containing protein</fullName>
    </submittedName>
</protein>
<dbReference type="AlphaFoldDB" id="A0A932A8U7"/>
<evidence type="ECO:0000259" key="2">
    <source>
        <dbReference type="Pfam" id="PF08308"/>
    </source>
</evidence>
<evidence type="ECO:0000313" key="4">
    <source>
        <dbReference type="Proteomes" id="UP000779809"/>
    </source>
</evidence>
<name>A0A932A8U7_9BACT</name>
<keyword evidence="3" id="KW-0378">Hydrolase</keyword>
<dbReference type="Gene3D" id="2.60.40.1120">
    <property type="entry name" value="Carboxypeptidase-like, regulatory domain"/>
    <property type="match status" value="1"/>
</dbReference>
<comment type="caution">
    <text evidence="3">The sequence shown here is derived from an EMBL/GenBank/DDBJ whole genome shotgun (WGS) entry which is preliminary data.</text>
</comment>
<feature type="domain" description="PEGA" evidence="2">
    <location>
        <begin position="292"/>
        <end position="356"/>
    </location>
</feature>
<dbReference type="GO" id="GO:0030246">
    <property type="term" value="F:carbohydrate binding"/>
    <property type="evidence" value="ECO:0007669"/>
    <property type="project" value="InterPro"/>
</dbReference>
<dbReference type="GO" id="GO:0004180">
    <property type="term" value="F:carboxypeptidase activity"/>
    <property type="evidence" value="ECO:0007669"/>
    <property type="project" value="UniProtKB-KW"/>
</dbReference>
<dbReference type="EMBL" id="JACPNR010000006">
    <property type="protein sequence ID" value="MBI2678181.1"/>
    <property type="molecule type" value="Genomic_DNA"/>
</dbReference>
<dbReference type="InterPro" id="IPR013229">
    <property type="entry name" value="PEGA"/>
</dbReference>
<accession>A0A932A8U7</accession>
<keyword evidence="3" id="KW-0645">Protease</keyword>
<evidence type="ECO:0000256" key="1">
    <source>
        <dbReference type="SAM" id="SignalP"/>
    </source>
</evidence>
<feature type="signal peptide" evidence="1">
    <location>
        <begin position="1"/>
        <end position="21"/>
    </location>
</feature>